<feature type="domain" description="DUF4296" evidence="1">
    <location>
        <begin position="22"/>
        <end position="106"/>
    </location>
</feature>
<evidence type="ECO:0000313" key="3">
    <source>
        <dbReference type="Proteomes" id="UP000762110"/>
    </source>
</evidence>
<evidence type="ECO:0000313" key="2">
    <source>
        <dbReference type="EMBL" id="NQX30545.1"/>
    </source>
</evidence>
<organism evidence="2 3">
    <name type="scientific">Pedobacter boryungensis</name>
    <dbReference type="NCBI Taxonomy" id="869962"/>
    <lineage>
        <taxon>Bacteria</taxon>
        <taxon>Pseudomonadati</taxon>
        <taxon>Bacteroidota</taxon>
        <taxon>Sphingobacteriia</taxon>
        <taxon>Sphingobacteriales</taxon>
        <taxon>Sphingobacteriaceae</taxon>
        <taxon>Pedobacter</taxon>
    </lineage>
</organism>
<dbReference type="Pfam" id="PF14129">
    <property type="entry name" value="DUF4296"/>
    <property type="match status" value="1"/>
</dbReference>
<dbReference type="RefSeq" id="WP_173268737.1">
    <property type="nucleotide sequence ID" value="NZ_JABMKV010000001.1"/>
</dbReference>
<sequence length="155" mass="17422">MKRFFVILILCALLYACKPGIPKDLIQPDKMEKVLYDIHIVDGYSASFANADSSKKVISSLYKGIYKKYGIDSALYNQSLDYYYKHPDVMKTMYDNISLNLNKEKEGLSRTIALENSNTSLSGAALLAPPAKPLDTTFKLGSNPLKMYSVDYQVQ</sequence>
<proteinExistence type="predicted"/>
<dbReference type="Proteomes" id="UP000762110">
    <property type="component" value="Unassembled WGS sequence"/>
</dbReference>
<name>A0ABX2D914_9SPHI</name>
<comment type="caution">
    <text evidence="2">The sequence shown here is derived from an EMBL/GenBank/DDBJ whole genome shotgun (WGS) entry which is preliminary data.</text>
</comment>
<gene>
    <name evidence="2" type="ORF">HQN85_02325</name>
</gene>
<dbReference type="InterPro" id="IPR025381">
    <property type="entry name" value="DUF4296"/>
</dbReference>
<accession>A0ABX2D914</accession>
<protein>
    <submittedName>
        <fullName evidence="2">DUF4296 domain-containing protein</fullName>
    </submittedName>
</protein>
<dbReference type="PROSITE" id="PS51257">
    <property type="entry name" value="PROKAR_LIPOPROTEIN"/>
    <property type="match status" value="1"/>
</dbReference>
<dbReference type="EMBL" id="JABMKV010000001">
    <property type="protein sequence ID" value="NQX30545.1"/>
    <property type="molecule type" value="Genomic_DNA"/>
</dbReference>
<keyword evidence="3" id="KW-1185">Reference proteome</keyword>
<evidence type="ECO:0000259" key="1">
    <source>
        <dbReference type="Pfam" id="PF14129"/>
    </source>
</evidence>
<reference evidence="2 3" key="1">
    <citation type="submission" date="2020-05" db="EMBL/GenBank/DDBJ databases">
        <title>Description of Pedobacter foliorum sp. nov.</title>
        <authorList>
            <person name="Qi S."/>
            <person name="Carlier A."/>
            <person name="Cnockaert M."/>
            <person name="Vandamme P."/>
        </authorList>
    </citation>
    <scope>NUCLEOTIDE SEQUENCE [LARGE SCALE GENOMIC DNA]</scope>
    <source>
        <strain evidence="2 3">LMG 31300</strain>
    </source>
</reference>